<organism evidence="1">
    <name type="scientific">marine sediment metagenome</name>
    <dbReference type="NCBI Taxonomy" id="412755"/>
    <lineage>
        <taxon>unclassified sequences</taxon>
        <taxon>metagenomes</taxon>
        <taxon>ecological metagenomes</taxon>
    </lineage>
</organism>
<dbReference type="AlphaFoldDB" id="A0A0F9C150"/>
<sequence length="75" mass="8540">ALLEPSLSPTKHWFPPASYLQYTNTDHLIELIDTIDDKKIESCAELFSKIVREKYSAEVIYGGMLDKINVAHPFS</sequence>
<proteinExistence type="predicted"/>
<accession>A0A0F9C150</accession>
<comment type="caution">
    <text evidence="1">The sequence shown here is derived from an EMBL/GenBank/DDBJ whole genome shotgun (WGS) entry which is preliminary data.</text>
</comment>
<dbReference type="EMBL" id="LAZR01035296">
    <property type="protein sequence ID" value="KKL27889.1"/>
    <property type="molecule type" value="Genomic_DNA"/>
</dbReference>
<gene>
    <name evidence="1" type="ORF">LCGC14_2380610</name>
</gene>
<name>A0A0F9C150_9ZZZZ</name>
<reference evidence="1" key="1">
    <citation type="journal article" date="2015" name="Nature">
        <title>Complex archaea that bridge the gap between prokaryotes and eukaryotes.</title>
        <authorList>
            <person name="Spang A."/>
            <person name="Saw J.H."/>
            <person name="Jorgensen S.L."/>
            <person name="Zaremba-Niedzwiedzka K."/>
            <person name="Martijn J."/>
            <person name="Lind A.E."/>
            <person name="van Eijk R."/>
            <person name="Schleper C."/>
            <person name="Guy L."/>
            <person name="Ettema T.J."/>
        </authorList>
    </citation>
    <scope>NUCLEOTIDE SEQUENCE</scope>
</reference>
<protein>
    <submittedName>
        <fullName evidence="1">Uncharacterized protein</fullName>
    </submittedName>
</protein>
<feature type="non-terminal residue" evidence="1">
    <location>
        <position position="1"/>
    </location>
</feature>
<evidence type="ECO:0000313" key="1">
    <source>
        <dbReference type="EMBL" id="KKL27889.1"/>
    </source>
</evidence>